<dbReference type="Pfam" id="PF00005">
    <property type="entry name" value="ABC_tran"/>
    <property type="match status" value="1"/>
</dbReference>
<dbReference type="GO" id="GO:0005524">
    <property type="term" value="F:ATP binding"/>
    <property type="evidence" value="ECO:0007669"/>
    <property type="project" value="UniProtKB-KW"/>
</dbReference>
<dbReference type="GO" id="GO:0016887">
    <property type="term" value="F:ATP hydrolysis activity"/>
    <property type="evidence" value="ECO:0007669"/>
    <property type="project" value="InterPro"/>
</dbReference>
<organism evidence="7 8">
    <name type="scientific">Velocimicrobium porci</name>
    <dbReference type="NCBI Taxonomy" id="2606634"/>
    <lineage>
        <taxon>Bacteria</taxon>
        <taxon>Bacillati</taxon>
        <taxon>Bacillota</taxon>
        <taxon>Clostridia</taxon>
        <taxon>Lachnospirales</taxon>
        <taxon>Lachnospiraceae</taxon>
        <taxon>Velocimicrobium</taxon>
    </lineage>
</organism>
<protein>
    <submittedName>
        <fullName evidence="7">ABC transporter ATP-binding protein</fullName>
    </submittedName>
</protein>
<accession>A0A6L5Y049</accession>
<dbReference type="InterPro" id="IPR015860">
    <property type="entry name" value="ABC_transpr_TagH-like"/>
</dbReference>
<feature type="compositionally biased region" description="Acidic residues" evidence="5">
    <location>
        <begin position="256"/>
        <end position="268"/>
    </location>
</feature>
<evidence type="ECO:0000256" key="3">
    <source>
        <dbReference type="ARBA" id="ARBA00022741"/>
    </source>
</evidence>
<proteinExistence type="inferred from homology"/>
<reference evidence="7 8" key="1">
    <citation type="submission" date="2019-08" db="EMBL/GenBank/DDBJ databases">
        <title>In-depth cultivation of the pig gut microbiome towards novel bacterial diversity and tailored functional studies.</title>
        <authorList>
            <person name="Wylensek D."/>
            <person name="Hitch T.C.A."/>
            <person name="Clavel T."/>
        </authorList>
    </citation>
    <scope>NUCLEOTIDE SEQUENCE [LARGE SCALE GENOMIC DNA]</scope>
    <source>
        <strain evidence="7 8">WCA-693-APC-MOT-I</strain>
    </source>
</reference>
<dbReference type="Pfam" id="PF14524">
    <property type="entry name" value="Wzt_C"/>
    <property type="match status" value="1"/>
</dbReference>
<gene>
    <name evidence="7" type="ORF">FYJ58_11520</name>
</gene>
<dbReference type="CDD" id="cd10147">
    <property type="entry name" value="Wzt_C-like"/>
    <property type="match status" value="1"/>
</dbReference>
<dbReference type="InterPro" id="IPR029439">
    <property type="entry name" value="Wzt_C"/>
</dbReference>
<dbReference type="Gene3D" id="2.70.50.60">
    <property type="entry name" value="abc- transporter (atp binding component) like domain"/>
    <property type="match status" value="1"/>
</dbReference>
<dbReference type="AlphaFoldDB" id="A0A6L5Y049"/>
<evidence type="ECO:0000259" key="6">
    <source>
        <dbReference type="PROSITE" id="PS50893"/>
    </source>
</evidence>
<dbReference type="PANTHER" id="PTHR46743">
    <property type="entry name" value="TEICHOIC ACIDS EXPORT ATP-BINDING PROTEIN TAGH"/>
    <property type="match status" value="1"/>
</dbReference>
<evidence type="ECO:0000256" key="4">
    <source>
        <dbReference type="ARBA" id="ARBA00022840"/>
    </source>
</evidence>
<evidence type="ECO:0000256" key="2">
    <source>
        <dbReference type="ARBA" id="ARBA00022448"/>
    </source>
</evidence>
<dbReference type="SMART" id="SM00382">
    <property type="entry name" value="AAA"/>
    <property type="match status" value="1"/>
</dbReference>
<evidence type="ECO:0000313" key="8">
    <source>
        <dbReference type="Proteomes" id="UP000482209"/>
    </source>
</evidence>
<dbReference type="PANTHER" id="PTHR46743:SF2">
    <property type="entry name" value="TEICHOIC ACIDS EXPORT ATP-BINDING PROTEIN TAGH"/>
    <property type="match status" value="1"/>
</dbReference>
<keyword evidence="4 7" id="KW-0067">ATP-binding</keyword>
<dbReference type="InterPro" id="IPR027417">
    <property type="entry name" value="P-loop_NTPase"/>
</dbReference>
<dbReference type="InterPro" id="IPR003439">
    <property type="entry name" value="ABC_transporter-like_ATP-bd"/>
</dbReference>
<dbReference type="SUPFAM" id="SSF52540">
    <property type="entry name" value="P-loop containing nucleoside triphosphate hydrolases"/>
    <property type="match status" value="1"/>
</dbReference>
<dbReference type="InterPro" id="IPR050683">
    <property type="entry name" value="Bact_Polysacc_Export_ATP-bd"/>
</dbReference>
<dbReference type="Proteomes" id="UP000482209">
    <property type="component" value="Unassembled WGS sequence"/>
</dbReference>
<evidence type="ECO:0000313" key="7">
    <source>
        <dbReference type="EMBL" id="MSS64496.1"/>
    </source>
</evidence>
<dbReference type="PROSITE" id="PS50893">
    <property type="entry name" value="ABC_TRANSPORTER_2"/>
    <property type="match status" value="1"/>
</dbReference>
<feature type="domain" description="ABC transporter" evidence="6">
    <location>
        <begin position="26"/>
        <end position="248"/>
    </location>
</feature>
<comment type="caution">
    <text evidence="7">The sequence shown here is derived from an EMBL/GenBank/DDBJ whole genome shotgun (WGS) entry which is preliminary data.</text>
</comment>
<evidence type="ECO:0000256" key="5">
    <source>
        <dbReference type="SAM" id="MobiDB-lite"/>
    </source>
</evidence>
<evidence type="ECO:0000256" key="1">
    <source>
        <dbReference type="ARBA" id="ARBA00005417"/>
    </source>
</evidence>
<dbReference type="CDD" id="cd03220">
    <property type="entry name" value="ABC_KpsT_Wzt"/>
    <property type="match status" value="1"/>
</dbReference>
<keyword evidence="2" id="KW-0813">Transport</keyword>
<feature type="region of interest" description="Disordered" evidence="5">
    <location>
        <begin position="247"/>
        <end position="274"/>
    </location>
</feature>
<dbReference type="InterPro" id="IPR003593">
    <property type="entry name" value="AAA+_ATPase"/>
</dbReference>
<sequence>MQSDNVIEVKDLKKKFKVYYDKGNSLKEKILFKSRNKYEERWVLNGISFNVKKGEAIGLIGHNGCGKSTTLKLLNRIIYPTSGEIKMKGRVSSLIELGAGFHPDMSGRENIYINASIFGLTKKEIDERIDDIIEFSELEEFMDNPVRTYSSGMYMRLAFAVAINVDADILLIDEILAVGDANFQAKCFNKLREIKGKGVTIVIVSHSLGQVEQICDRTIWIDKGLIREEGQPRKVHPLYMDYMSDTTLNSHQKKEEEEEKTTESEEVQNENVVEENSPRDIGNFDIKITDVQLIDVKTRKPATKFHIEDQMELQVCYMRKNKNIKKCEFGFHIFRSDGLDYYGTNTLIDKVNSVELKDTGKISVVFGAIYLLQGEYKIDIAFHNDLGLTYNHRYNAVEFEIKNYYDEVGIARVTHEWIFNEKEK</sequence>
<name>A0A6L5Y049_9FIRM</name>
<dbReference type="GO" id="GO:0016020">
    <property type="term" value="C:membrane"/>
    <property type="evidence" value="ECO:0007669"/>
    <property type="project" value="InterPro"/>
</dbReference>
<dbReference type="GO" id="GO:0140359">
    <property type="term" value="F:ABC-type transporter activity"/>
    <property type="evidence" value="ECO:0007669"/>
    <property type="project" value="InterPro"/>
</dbReference>
<dbReference type="Gene3D" id="3.40.50.300">
    <property type="entry name" value="P-loop containing nucleotide triphosphate hydrolases"/>
    <property type="match status" value="1"/>
</dbReference>
<keyword evidence="3" id="KW-0547">Nucleotide-binding</keyword>
<comment type="similarity">
    <text evidence="1">Belongs to the ABC transporter superfamily.</text>
</comment>
<dbReference type="EMBL" id="VUMT01000020">
    <property type="protein sequence ID" value="MSS64496.1"/>
    <property type="molecule type" value="Genomic_DNA"/>
</dbReference>
<keyword evidence="8" id="KW-1185">Reference proteome</keyword>